<dbReference type="InterPro" id="IPR003819">
    <property type="entry name" value="TauD/TfdA-like"/>
</dbReference>
<protein>
    <submittedName>
        <fullName evidence="4">Pyoverdine biosynthesis protein PvcB</fullName>
    </submittedName>
</protein>
<dbReference type="AlphaFoldDB" id="A0A0W0XLS3"/>
<dbReference type="PANTHER" id="PTHR10696:SF53">
    <property type="entry name" value="TYROSINE ISONITRILE DESATURASE"/>
    <property type="match status" value="1"/>
</dbReference>
<dbReference type="InterPro" id="IPR050411">
    <property type="entry name" value="AlphaKG_dependent_hydroxylases"/>
</dbReference>
<keyword evidence="5" id="KW-1185">Reference proteome</keyword>
<dbReference type="InterPro" id="IPR042098">
    <property type="entry name" value="TauD-like_sf"/>
</dbReference>
<evidence type="ECO:0000259" key="3">
    <source>
        <dbReference type="Pfam" id="PF02668"/>
    </source>
</evidence>
<organism evidence="4 5">
    <name type="scientific">Legionella rubrilucens</name>
    <dbReference type="NCBI Taxonomy" id="458"/>
    <lineage>
        <taxon>Bacteria</taxon>
        <taxon>Pseudomonadati</taxon>
        <taxon>Pseudomonadota</taxon>
        <taxon>Gammaproteobacteria</taxon>
        <taxon>Legionellales</taxon>
        <taxon>Legionellaceae</taxon>
        <taxon>Legionella</taxon>
    </lineage>
</organism>
<proteinExistence type="predicted"/>
<accession>A0A0W0XLS3</accession>
<dbReference type="EMBL" id="LNYT01000022">
    <property type="protein sequence ID" value="KTD45578.1"/>
    <property type="molecule type" value="Genomic_DNA"/>
</dbReference>
<reference evidence="4 5" key="1">
    <citation type="submission" date="2015-11" db="EMBL/GenBank/DDBJ databases">
        <title>Genomic analysis of 38 Legionella species identifies large and diverse effector repertoires.</title>
        <authorList>
            <person name="Burstein D."/>
            <person name="Amaro F."/>
            <person name="Zusman T."/>
            <person name="Lifshitz Z."/>
            <person name="Cohen O."/>
            <person name="Gilbert J.A."/>
            <person name="Pupko T."/>
            <person name="Shuman H.A."/>
            <person name="Segal G."/>
        </authorList>
    </citation>
    <scope>NUCLEOTIDE SEQUENCE [LARGE SCALE GENOMIC DNA]</scope>
    <source>
        <strain evidence="4 5">WA-270A-C2</strain>
    </source>
</reference>
<name>A0A0W0XLS3_9GAMM</name>
<comment type="cofactor">
    <cofactor evidence="1">
        <name>Fe(2+)</name>
        <dbReference type="ChEBI" id="CHEBI:29033"/>
    </cofactor>
</comment>
<dbReference type="Gene3D" id="3.60.130.10">
    <property type="entry name" value="Clavaminate synthase-like"/>
    <property type="match status" value="1"/>
</dbReference>
<comment type="caution">
    <text evidence="4">The sequence shown here is derived from an EMBL/GenBank/DDBJ whole genome shotgun (WGS) entry which is preliminary data.</text>
</comment>
<dbReference type="PANTHER" id="PTHR10696">
    <property type="entry name" value="GAMMA-BUTYROBETAINE HYDROXYLASE-RELATED"/>
    <property type="match status" value="1"/>
</dbReference>
<sequence length="256" mass="29364">MLTVSASFTPHLITAAQDDLTGIPLNDLLKKVTQHQLVLLRGFKQLAKDRLLEYLQSQASLLHWDSGPVMEMRVDKRKPNYLFTEGDVPLHWDGAFHQEPRFLFFHCLKAPLPQCGGETLFVNTQQIWDTANAGQQAAWRHYLFSFKTEKRVHYGGAIVRPMVTRHPDTGKTILRFAEPVGEDYLNPVDVQVLGKEKSESEAILASLSDVMRDPLHCHEHRWQEGDYLIADNFALLHGRNAFSQHSPRHLRRIQIL</sequence>
<evidence type="ECO:0000256" key="1">
    <source>
        <dbReference type="ARBA" id="ARBA00001954"/>
    </source>
</evidence>
<evidence type="ECO:0000256" key="2">
    <source>
        <dbReference type="ARBA" id="ARBA00023002"/>
    </source>
</evidence>
<feature type="domain" description="TauD/TfdA-like" evidence="3">
    <location>
        <begin position="27"/>
        <end position="253"/>
    </location>
</feature>
<evidence type="ECO:0000313" key="4">
    <source>
        <dbReference type="EMBL" id="KTD45578.1"/>
    </source>
</evidence>
<dbReference type="Pfam" id="PF02668">
    <property type="entry name" value="TauD"/>
    <property type="match status" value="1"/>
</dbReference>
<dbReference type="PATRIC" id="fig|458.5.peg.2478"/>
<evidence type="ECO:0000313" key="5">
    <source>
        <dbReference type="Proteomes" id="UP000054608"/>
    </source>
</evidence>
<dbReference type="STRING" id="458.Lrub_2375"/>
<dbReference type="OrthoDB" id="581608at2"/>
<keyword evidence="2" id="KW-0560">Oxidoreductase</keyword>
<dbReference type="Proteomes" id="UP000054608">
    <property type="component" value="Unassembled WGS sequence"/>
</dbReference>
<dbReference type="RefSeq" id="WP_058532362.1">
    <property type="nucleotide sequence ID" value="NZ_CAAAIN010000002.1"/>
</dbReference>
<dbReference type="SUPFAM" id="SSF51197">
    <property type="entry name" value="Clavaminate synthase-like"/>
    <property type="match status" value="1"/>
</dbReference>
<dbReference type="GO" id="GO:0016706">
    <property type="term" value="F:2-oxoglutarate-dependent dioxygenase activity"/>
    <property type="evidence" value="ECO:0007669"/>
    <property type="project" value="UniProtKB-ARBA"/>
</dbReference>
<gene>
    <name evidence="4" type="ORF">Lrub_2375</name>
</gene>